<name>A0AB72UJG3_9PROT</name>
<accession>A0AB72UJG3</accession>
<keyword evidence="1" id="KW-1133">Transmembrane helix</keyword>
<dbReference type="KEGG" id="txi:TH3_21718"/>
<evidence type="ECO:0000313" key="3">
    <source>
        <dbReference type="Proteomes" id="UP000007127"/>
    </source>
</evidence>
<reference evidence="2 3" key="1">
    <citation type="journal article" date="2012" name="J. Bacteriol.">
        <title>Genome sequence of Thalassospira xiamenensis type strain M-5.</title>
        <authorList>
            <person name="Lai Q."/>
            <person name="Shao Z."/>
        </authorList>
    </citation>
    <scope>NUCLEOTIDE SEQUENCE [LARGE SCALE GENOMIC DNA]</scope>
    <source>
        <strain evidence="2 3">M-5</strain>
    </source>
</reference>
<evidence type="ECO:0000256" key="1">
    <source>
        <dbReference type="SAM" id="Phobius"/>
    </source>
</evidence>
<dbReference type="Proteomes" id="UP000007127">
    <property type="component" value="Plasmid"/>
</dbReference>
<geneLocation type="plasmid" evidence="3"/>
<keyword evidence="1" id="KW-0812">Transmembrane</keyword>
<feature type="transmembrane region" description="Helical" evidence="1">
    <location>
        <begin position="28"/>
        <end position="49"/>
    </location>
</feature>
<dbReference type="AlphaFoldDB" id="A0AB72UJG3"/>
<sequence>MHFSLSAFHLRKSRPFARIRQEHKNQSGFMTLDVIFGLILIAGIFNIIYDAGKYYHQKGEAARAGEDLAYVLDGVTQYFRDSANFDAALTAARADADAMTEIDLDDVISGGYLPSGTADFNNYGQDYRIYARNPAAHPDGLEVVLLTEGGSPIPSPVIGNAAMFAGVRGGFIGGSGYLPDEGIAQGSSGWTVDLETNYPDAVPTGGADEMAGRLAGLVWFNGQGGVGDFLARMPSSDQEANTMRTDLIMGNNSIYDAYLVSANDMVVRGKTYQGVYKFASEAVHDVFLATGNQLIDKPVCPSSMVPKIFTSISMFQSSTGSGAVMSGTRSYAEDISATQWQVKIQVLSEDDRTWTDVSNIDRASATVMIKCGLP</sequence>
<keyword evidence="2" id="KW-0614">Plasmid</keyword>
<gene>
    <name evidence="2" type="ORF">TH3_21718</name>
</gene>
<keyword evidence="1" id="KW-0472">Membrane</keyword>
<evidence type="ECO:0000313" key="2">
    <source>
        <dbReference type="EMBL" id="AJD54416.1"/>
    </source>
</evidence>
<proteinExistence type="predicted"/>
<organism evidence="2 3">
    <name type="scientific">Thalassospira xiamenensis M-5 = DSM 17429</name>
    <dbReference type="NCBI Taxonomy" id="1123366"/>
    <lineage>
        <taxon>Bacteria</taxon>
        <taxon>Pseudomonadati</taxon>
        <taxon>Pseudomonadota</taxon>
        <taxon>Alphaproteobacteria</taxon>
        <taxon>Rhodospirillales</taxon>
        <taxon>Thalassospiraceae</taxon>
        <taxon>Thalassospira</taxon>
    </lineage>
</organism>
<protein>
    <submittedName>
        <fullName evidence="2">Type IV pilus biogenesis protein PilV</fullName>
    </submittedName>
</protein>
<dbReference type="EMBL" id="CP004389">
    <property type="protein sequence ID" value="AJD54416.1"/>
    <property type="molecule type" value="Genomic_DNA"/>
</dbReference>